<dbReference type="RefSeq" id="WP_350935864.1">
    <property type="nucleotide sequence ID" value="NZ_CP157762.1"/>
</dbReference>
<evidence type="ECO:0000256" key="3">
    <source>
        <dbReference type="ARBA" id="ARBA00023136"/>
    </source>
</evidence>
<organism evidence="5">
    <name type="scientific">Micromonospora sp. CCTCC AA 2012012</name>
    <dbReference type="NCBI Taxonomy" id="3111921"/>
    <lineage>
        <taxon>Bacteria</taxon>
        <taxon>Bacillati</taxon>
        <taxon>Actinomycetota</taxon>
        <taxon>Actinomycetes</taxon>
        <taxon>Micromonosporales</taxon>
        <taxon>Micromonosporaceae</taxon>
        <taxon>Micromonospora</taxon>
    </lineage>
</organism>
<evidence type="ECO:0000313" key="6">
    <source>
        <dbReference type="EMBL" id="XCH75942.1"/>
    </source>
</evidence>
<accession>A0AAU7MCJ5</accession>
<dbReference type="EMBL" id="CP159342">
    <property type="protein sequence ID" value="XCH75942.1"/>
    <property type="molecule type" value="Genomic_DNA"/>
</dbReference>
<gene>
    <name evidence="6" type="ORF">ABUL08_07605</name>
    <name evidence="5" type="ORF">VK199_07560</name>
</gene>
<dbReference type="GO" id="GO:0005886">
    <property type="term" value="C:plasma membrane"/>
    <property type="evidence" value="ECO:0007669"/>
    <property type="project" value="TreeGrafter"/>
</dbReference>
<dbReference type="EMBL" id="CP157762">
    <property type="protein sequence ID" value="XBP95239.1"/>
    <property type="molecule type" value="Genomic_DNA"/>
</dbReference>
<protein>
    <submittedName>
        <fullName evidence="5">SPFH domain-containing protein</fullName>
    </submittedName>
</protein>
<comment type="subcellular location">
    <subcellularLocation>
        <location evidence="1">Membrane</location>
    </subcellularLocation>
</comment>
<dbReference type="Pfam" id="PF01145">
    <property type="entry name" value="Band_7"/>
    <property type="match status" value="1"/>
</dbReference>
<dbReference type="Gene3D" id="3.30.479.30">
    <property type="entry name" value="Band 7 domain"/>
    <property type="match status" value="1"/>
</dbReference>
<evidence type="ECO:0000256" key="2">
    <source>
        <dbReference type="ARBA" id="ARBA00007161"/>
    </source>
</evidence>
<keyword evidence="3" id="KW-0472">Membrane</keyword>
<dbReference type="InterPro" id="IPR036013">
    <property type="entry name" value="Band_7/SPFH_dom_sf"/>
</dbReference>
<dbReference type="SUPFAM" id="SSF117892">
    <property type="entry name" value="Band 7/SPFH domain"/>
    <property type="match status" value="1"/>
</dbReference>
<feature type="domain" description="Band 7" evidence="4">
    <location>
        <begin position="4"/>
        <end position="184"/>
    </location>
</feature>
<evidence type="ECO:0000313" key="5">
    <source>
        <dbReference type="EMBL" id="XBP95239.1"/>
    </source>
</evidence>
<evidence type="ECO:0000256" key="1">
    <source>
        <dbReference type="ARBA" id="ARBA00004370"/>
    </source>
</evidence>
<reference evidence="5" key="1">
    <citation type="submission" date="2024-01" db="EMBL/GenBank/DDBJ databases">
        <title>The genome sequence of Micromonospora mangrovi CCTCC AA 2012012.</title>
        <authorList>
            <person name="Gao J."/>
        </authorList>
    </citation>
    <scope>NUCLEOTIDE SEQUENCE</scope>
    <source>
        <strain evidence="5">CCTCC AA 2012012</strain>
    </source>
</reference>
<comment type="similarity">
    <text evidence="2">Belongs to the band 7/mec-2 family. Flotillin subfamily.</text>
</comment>
<dbReference type="InterPro" id="IPR027705">
    <property type="entry name" value="Flotillin_fam"/>
</dbReference>
<name>A0AAU7MCJ5_9ACTN</name>
<sequence length="374" mass="39299">MPAPNEALLISGRKQRGADALPFKIVTGHGVFVVPVFSKATRLTLAMQEAEVVEDCYTKQGITLTVQAVIAFKVADDHESIAAAARRFQGDQSQMPTLVGRIFSGHLRSIIGSMTVESIIREQQTLADAIVDASKTEMARIGLAVDSLQISSIDDKGVGYIRALAAPHQAKVDQDAKVAQAAADQASAMAQQESVRHQAEYARQTAIARAQYQAEIDQAQQTAAQAGPLAAARAQQEVLVERALVAERNAELRQAELIAEVVRPAQAEAERIRTLAQAQADATKLSAEAAAAQNRIALDQRVIEQLPDMLRAAAAGLQGANVTVLNGADGLNGVVASLAGQGMALLDAVRSGIAPTAGTPVERPAVNGTPVSTN</sequence>
<dbReference type="CDD" id="cd03399">
    <property type="entry name" value="SPFH_flotillin"/>
    <property type="match status" value="1"/>
</dbReference>
<dbReference type="AlphaFoldDB" id="A0AAU7MCJ5"/>
<dbReference type="PANTHER" id="PTHR13806:SF46">
    <property type="entry name" value="FLOTILLIN-1-RELATED"/>
    <property type="match status" value="1"/>
</dbReference>
<dbReference type="GO" id="GO:0002020">
    <property type="term" value="F:protease binding"/>
    <property type="evidence" value="ECO:0007669"/>
    <property type="project" value="TreeGrafter"/>
</dbReference>
<proteinExistence type="inferred from homology"/>
<dbReference type="GO" id="GO:0072659">
    <property type="term" value="P:protein localization to plasma membrane"/>
    <property type="evidence" value="ECO:0007669"/>
    <property type="project" value="TreeGrafter"/>
</dbReference>
<evidence type="ECO:0000259" key="4">
    <source>
        <dbReference type="Pfam" id="PF01145"/>
    </source>
</evidence>
<reference evidence="6" key="2">
    <citation type="submission" date="2024-06" db="EMBL/GenBank/DDBJ databases">
        <title>Micromonospora mangrovi CCTCC AA 2012012 genome sequences.</title>
        <authorList>
            <person name="Gao J."/>
        </authorList>
    </citation>
    <scope>NUCLEOTIDE SEQUENCE</scope>
    <source>
        <strain evidence="6">CCTCC AA 2012012</strain>
    </source>
</reference>
<dbReference type="PANTHER" id="PTHR13806">
    <property type="entry name" value="FLOTILLIN-RELATED"/>
    <property type="match status" value="1"/>
</dbReference>
<dbReference type="InterPro" id="IPR001107">
    <property type="entry name" value="Band_7"/>
</dbReference>